<name>A0ABM5MY78_EMTOG</name>
<feature type="transmembrane region" description="Helical" evidence="1">
    <location>
        <begin position="290"/>
        <end position="309"/>
    </location>
</feature>
<evidence type="ECO:0000313" key="3">
    <source>
        <dbReference type="Proteomes" id="UP000002875"/>
    </source>
</evidence>
<feature type="transmembrane region" description="Helical" evidence="1">
    <location>
        <begin position="353"/>
        <end position="375"/>
    </location>
</feature>
<feature type="transmembrane region" description="Helical" evidence="1">
    <location>
        <begin position="261"/>
        <end position="283"/>
    </location>
</feature>
<feature type="transmembrane region" description="Helical" evidence="1">
    <location>
        <begin position="51"/>
        <end position="69"/>
    </location>
</feature>
<feature type="transmembrane region" description="Helical" evidence="1">
    <location>
        <begin position="168"/>
        <end position="190"/>
    </location>
</feature>
<feature type="transmembrane region" description="Helical" evidence="1">
    <location>
        <begin position="81"/>
        <end position="101"/>
    </location>
</feature>
<sequence length="436" mass="49917">MKKLLEKSEVLLVLWCIIAAFGAYFCMYAFRKPFTTGLYENFKLWGMGYKSILIISQVFGYMLSKVIGIKVIAELKDKKRIGLIICLIAFAEAALLAFAAVPFPYNFIFLFLNGLPLGMVWGVIFSFLEGRKLTEFLALGLSLNLVMTSGVLKTIYLHLQETFHLSEFNLPFVIGLIFLPFFLFFVWMLAQIPAPNAEDLQLRSERTAMNQTDKSLIMKEFGFGLLCFVGTYLLLATMRDFRDNFAIEVWREIDPQFNKTIFSKVETSIGLVVVSLIALNAFIKNNFHSYLTFSGMMILAVMLCGGSTWAFEQQLISPKIWMVSLGIGLFLPYLLIQTVVFERLIALFKARGNVGFLVYICDSVGYLGSVILLFYREFFLRKISFLNILSTFSYIISMVCFTLLVLQLFYFSNKYLKGKLWWKVSPQEESEYNPIG</sequence>
<dbReference type="Proteomes" id="UP000002875">
    <property type="component" value="Chromosome"/>
</dbReference>
<dbReference type="RefSeq" id="WP_015027813.1">
    <property type="nucleotide sequence ID" value="NC_018748.1"/>
</dbReference>
<keyword evidence="3" id="KW-1185">Reference proteome</keyword>
<feature type="transmembrane region" description="Helical" evidence="1">
    <location>
        <begin position="387"/>
        <end position="411"/>
    </location>
</feature>
<proteinExistence type="predicted"/>
<dbReference type="EMBL" id="CP002961">
    <property type="protein sequence ID" value="AFK02113.1"/>
    <property type="molecule type" value="Genomic_DNA"/>
</dbReference>
<feature type="transmembrane region" description="Helical" evidence="1">
    <location>
        <begin position="221"/>
        <end position="241"/>
    </location>
</feature>
<evidence type="ECO:0000313" key="2">
    <source>
        <dbReference type="EMBL" id="AFK02113.1"/>
    </source>
</evidence>
<feature type="transmembrane region" description="Helical" evidence="1">
    <location>
        <begin position="12"/>
        <end position="31"/>
    </location>
</feature>
<accession>A0ABM5MY78</accession>
<evidence type="ECO:0000256" key="1">
    <source>
        <dbReference type="SAM" id="Phobius"/>
    </source>
</evidence>
<gene>
    <name evidence="2" type="ordered locus">Emtol_0962</name>
</gene>
<feature type="transmembrane region" description="Helical" evidence="1">
    <location>
        <begin position="107"/>
        <end position="128"/>
    </location>
</feature>
<dbReference type="InterPro" id="IPR043745">
    <property type="entry name" value="DUF5690"/>
</dbReference>
<keyword evidence="1" id="KW-1133">Transmembrane helix</keyword>
<reference evidence="2 3" key="1">
    <citation type="submission" date="2011-07" db="EMBL/GenBank/DDBJ databases">
        <title>The complete genome of chromosome of Emticicia oligotrophica DSM 17448.</title>
        <authorList>
            <consortium name="US DOE Joint Genome Institute (JGI-PGF)"/>
            <person name="Lucas S."/>
            <person name="Han J."/>
            <person name="Lapidus A."/>
            <person name="Bruce D."/>
            <person name="Goodwin L."/>
            <person name="Pitluck S."/>
            <person name="Peters L."/>
            <person name="Kyrpides N."/>
            <person name="Mavromatis K."/>
            <person name="Ivanova N."/>
            <person name="Ovchinnikova G."/>
            <person name="Teshima H."/>
            <person name="Detter J.C."/>
            <person name="Tapia R."/>
            <person name="Han C."/>
            <person name="Land M."/>
            <person name="Hauser L."/>
            <person name="Markowitz V."/>
            <person name="Cheng J.-F."/>
            <person name="Hugenholtz P."/>
            <person name="Woyke T."/>
            <person name="Wu D."/>
            <person name="Tindall B."/>
            <person name="Pomrenke H."/>
            <person name="Brambilla E."/>
            <person name="Klenk H.-P."/>
            <person name="Eisen J.A."/>
        </authorList>
    </citation>
    <scope>NUCLEOTIDE SEQUENCE [LARGE SCALE GENOMIC DNA]</scope>
    <source>
        <strain evidence="2 3">DSM 17448</strain>
    </source>
</reference>
<dbReference type="Pfam" id="PF18943">
    <property type="entry name" value="DUF5690"/>
    <property type="match status" value="1"/>
</dbReference>
<organism evidence="2 3">
    <name type="scientific">Emticicia oligotrophica (strain DSM 17448 / CIP 109782 / MTCC 6937 / GPTSA100-15)</name>
    <dbReference type="NCBI Taxonomy" id="929562"/>
    <lineage>
        <taxon>Bacteria</taxon>
        <taxon>Pseudomonadati</taxon>
        <taxon>Bacteroidota</taxon>
        <taxon>Cytophagia</taxon>
        <taxon>Cytophagales</taxon>
        <taxon>Leadbetterellaceae</taxon>
        <taxon>Emticicia</taxon>
    </lineage>
</organism>
<feature type="transmembrane region" description="Helical" evidence="1">
    <location>
        <begin position="321"/>
        <end position="341"/>
    </location>
</feature>
<protein>
    <submittedName>
        <fullName evidence="2">Uncharacterized protein</fullName>
    </submittedName>
</protein>
<keyword evidence="1" id="KW-0812">Transmembrane</keyword>
<feature type="transmembrane region" description="Helical" evidence="1">
    <location>
        <begin position="135"/>
        <end position="156"/>
    </location>
</feature>
<keyword evidence="1" id="KW-0472">Membrane</keyword>